<keyword evidence="2" id="KW-1185">Reference proteome</keyword>
<dbReference type="Proteomes" id="UP000499080">
    <property type="component" value="Unassembled WGS sequence"/>
</dbReference>
<organism evidence="1 2">
    <name type="scientific">Araneus ventricosus</name>
    <name type="common">Orbweaver spider</name>
    <name type="synonym">Epeira ventricosa</name>
    <dbReference type="NCBI Taxonomy" id="182803"/>
    <lineage>
        <taxon>Eukaryota</taxon>
        <taxon>Metazoa</taxon>
        <taxon>Ecdysozoa</taxon>
        <taxon>Arthropoda</taxon>
        <taxon>Chelicerata</taxon>
        <taxon>Arachnida</taxon>
        <taxon>Araneae</taxon>
        <taxon>Araneomorphae</taxon>
        <taxon>Entelegynae</taxon>
        <taxon>Araneoidea</taxon>
        <taxon>Araneidae</taxon>
        <taxon>Araneus</taxon>
    </lineage>
</organism>
<protein>
    <submittedName>
        <fullName evidence="1">Uncharacterized protein</fullName>
    </submittedName>
</protein>
<comment type="caution">
    <text evidence="1">The sequence shown here is derived from an EMBL/GenBank/DDBJ whole genome shotgun (WGS) entry which is preliminary data.</text>
</comment>
<gene>
    <name evidence="1" type="ORF">AVEN_29850_1</name>
</gene>
<reference evidence="1 2" key="1">
    <citation type="journal article" date="2019" name="Sci. Rep.">
        <title>Orb-weaving spider Araneus ventricosus genome elucidates the spidroin gene catalogue.</title>
        <authorList>
            <person name="Kono N."/>
            <person name="Nakamura H."/>
            <person name="Ohtoshi R."/>
            <person name="Moran D.A.P."/>
            <person name="Shinohara A."/>
            <person name="Yoshida Y."/>
            <person name="Fujiwara M."/>
            <person name="Mori M."/>
            <person name="Tomita M."/>
            <person name="Arakawa K."/>
        </authorList>
    </citation>
    <scope>NUCLEOTIDE SEQUENCE [LARGE SCALE GENOMIC DNA]</scope>
</reference>
<evidence type="ECO:0000313" key="2">
    <source>
        <dbReference type="Proteomes" id="UP000499080"/>
    </source>
</evidence>
<evidence type="ECO:0000313" key="1">
    <source>
        <dbReference type="EMBL" id="GBM97124.1"/>
    </source>
</evidence>
<proteinExistence type="predicted"/>
<dbReference type="AlphaFoldDB" id="A0A4Y2K461"/>
<name>A0A4Y2K461_ARAVE</name>
<accession>A0A4Y2K461</accession>
<dbReference type="EMBL" id="BGPR01004207">
    <property type="protein sequence ID" value="GBM97124.1"/>
    <property type="molecule type" value="Genomic_DNA"/>
</dbReference>
<sequence>MVVWRFSIRCLLMLQEQYPLSAIQFRVQLIPNCDEQFKLEAEFSRVIFPEKSSVKSYRTRRDRRASRNLTKNRLVVKLNSEDCVLKLPPPIAMKPRHPLSKLLYIRVKDER</sequence>